<proteinExistence type="inferred from homology"/>
<comment type="similarity">
    <text evidence="6">Belongs to the TVP38/TMEM64 family.</text>
</comment>
<feature type="domain" description="VTT" evidence="7">
    <location>
        <begin position="70"/>
        <end position="186"/>
    </location>
</feature>
<evidence type="ECO:0000313" key="8">
    <source>
        <dbReference type="EMBL" id="AXQ78859.1"/>
    </source>
</evidence>
<dbReference type="OrthoDB" id="371137at2"/>
<organism evidence="10 12">
    <name type="scientific">Streptococcus chenjunshii</name>
    <dbReference type="NCBI Taxonomy" id="2173853"/>
    <lineage>
        <taxon>Bacteria</taxon>
        <taxon>Bacillati</taxon>
        <taxon>Bacillota</taxon>
        <taxon>Bacilli</taxon>
        <taxon>Lactobacillales</taxon>
        <taxon>Streptococcaceae</taxon>
        <taxon>Streptococcus</taxon>
    </lineage>
</organism>
<dbReference type="Pfam" id="PF09335">
    <property type="entry name" value="VTT_dom"/>
    <property type="match status" value="1"/>
</dbReference>
<gene>
    <name evidence="8" type="ORF">DDV21_007065</name>
    <name evidence="9" type="ORF">DDV22_02970</name>
    <name evidence="10" type="ORF">DDV23_03370</name>
</gene>
<dbReference type="PANTHER" id="PTHR12677:SF49">
    <property type="entry name" value="TVP38_TMEM64 FAMILY MEMBRANE PROTEIN"/>
    <property type="match status" value="1"/>
</dbReference>
<feature type="transmembrane region" description="Helical" evidence="6">
    <location>
        <begin position="82"/>
        <end position="106"/>
    </location>
</feature>
<protein>
    <recommendedName>
        <fullName evidence="6">TVP38/TMEM64 family membrane protein</fullName>
    </recommendedName>
</protein>
<feature type="transmembrane region" description="Helical" evidence="6">
    <location>
        <begin position="13"/>
        <end position="30"/>
    </location>
</feature>
<evidence type="ECO:0000259" key="7">
    <source>
        <dbReference type="Pfam" id="PF09335"/>
    </source>
</evidence>
<keyword evidence="4 6" id="KW-1133">Transmembrane helix</keyword>
<evidence type="ECO:0000256" key="2">
    <source>
        <dbReference type="ARBA" id="ARBA00022475"/>
    </source>
</evidence>
<dbReference type="AlphaFoldDB" id="A0A372KN59"/>
<evidence type="ECO:0000256" key="5">
    <source>
        <dbReference type="ARBA" id="ARBA00023136"/>
    </source>
</evidence>
<keyword evidence="2 6" id="KW-1003">Cell membrane</keyword>
<dbReference type="EMBL" id="QVQZ01000004">
    <property type="protein sequence ID" value="RFU53740.1"/>
    <property type="molecule type" value="Genomic_DNA"/>
</dbReference>
<evidence type="ECO:0000256" key="3">
    <source>
        <dbReference type="ARBA" id="ARBA00022692"/>
    </source>
</evidence>
<dbReference type="Proteomes" id="UP000264056">
    <property type="component" value="Unassembled WGS sequence"/>
</dbReference>
<evidence type="ECO:0000313" key="9">
    <source>
        <dbReference type="EMBL" id="RFU51620.1"/>
    </source>
</evidence>
<reference evidence="11" key="3">
    <citation type="submission" date="2018-08" db="EMBL/GenBank/DDBJ databases">
        <title>Streptococcus chenjunshii sp. nov., isolated from stools sample of the Tibetan antelope in the Qinghai-Tibet plateau, China.</title>
        <authorList>
            <person name="Tian Z."/>
        </authorList>
    </citation>
    <scope>NUCLEOTIDE SEQUENCE [LARGE SCALE GENOMIC DNA]</scope>
    <source>
        <strain evidence="11">Z15</strain>
    </source>
</reference>
<dbReference type="GO" id="GO:0005886">
    <property type="term" value="C:plasma membrane"/>
    <property type="evidence" value="ECO:0007669"/>
    <property type="project" value="UniProtKB-SubCell"/>
</dbReference>
<dbReference type="Proteomes" id="UP000246115">
    <property type="component" value="Chromosome"/>
</dbReference>
<evidence type="ECO:0000313" key="10">
    <source>
        <dbReference type="EMBL" id="RFU53740.1"/>
    </source>
</evidence>
<dbReference type="EMBL" id="QVQY01000004">
    <property type="protein sequence ID" value="RFU51620.1"/>
    <property type="molecule type" value="Genomic_DNA"/>
</dbReference>
<dbReference type="PANTHER" id="PTHR12677">
    <property type="entry name" value="GOLGI APPARATUS MEMBRANE PROTEIN TVP38-RELATED"/>
    <property type="match status" value="1"/>
</dbReference>
<evidence type="ECO:0000313" key="12">
    <source>
        <dbReference type="Proteomes" id="UP000262901"/>
    </source>
</evidence>
<comment type="subcellular location">
    <subcellularLocation>
        <location evidence="1 6">Cell membrane</location>
        <topology evidence="1 6">Multi-pass membrane protein</topology>
    </subcellularLocation>
</comment>
<keyword evidence="5 6" id="KW-0472">Membrane</keyword>
<accession>A0A372KN59</accession>
<dbReference type="RefSeq" id="WP_116877695.1">
    <property type="nucleotide sequence ID" value="NZ_CP031733.1"/>
</dbReference>
<feature type="transmembrane region" description="Helical" evidence="6">
    <location>
        <begin position="168"/>
        <end position="188"/>
    </location>
</feature>
<evidence type="ECO:0000256" key="1">
    <source>
        <dbReference type="ARBA" id="ARBA00004651"/>
    </source>
</evidence>
<reference evidence="9 13" key="1">
    <citation type="submission" date="2018-08" db="EMBL/GenBank/DDBJ databases">
        <title>Draft genome of Streptococcus sp .nov. Z2.</title>
        <authorList>
            <person name="Tian Z."/>
        </authorList>
    </citation>
    <scope>NUCLEOTIDE SEQUENCE [LARGE SCALE GENOMIC DNA]</scope>
    <source>
        <strain evidence="9 13">Z2</strain>
    </source>
</reference>
<feature type="transmembrane region" description="Helical" evidence="6">
    <location>
        <begin position="139"/>
        <end position="162"/>
    </location>
</feature>
<evidence type="ECO:0000313" key="11">
    <source>
        <dbReference type="Proteomes" id="UP000246115"/>
    </source>
</evidence>
<accession>A0A346NCW4</accession>
<feature type="transmembrane region" description="Helical" evidence="6">
    <location>
        <begin position="50"/>
        <end position="70"/>
    </location>
</feature>
<keyword evidence="13" id="KW-1185">Reference proteome</keyword>
<dbReference type="InterPro" id="IPR032816">
    <property type="entry name" value="VTT_dom"/>
</dbReference>
<evidence type="ECO:0000313" key="13">
    <source>
        <dbReference type="Proteomes" id="UP000264056"/>
    </source>
</evidence>
<dbReference type="Proteomes" id="UP000262901">
    <property type="component" value="Unassembled WGS sequence"/>
</dbReference>
<evidence type="ECO:0000256" key="6">
    <source>
        <dbReference type="RuleBase" id="RU366058"/>
    </source>
</evidence>
<reference evidence="10 12" key="2">
    <citation type="submission" date="2018-08" db="EMBL/GenBank/DDBJ databases">
        <title>Draft genome of Streptococcus sp. nov. Z1.</title>
        <authorList>
            <person name="Tian Z."/>
        </authorList>
    </citation>
    <scope>NUCLEOTIDE SEQUENCE [LARGE SCALE GENOMIC DNA]</scope>
    <source>
        <strain evidence="10">Z1</strain>
        <strain evidence="12">Z1(2018)</strain>
    </source>
</reference>
<reference evidence="8" key="4">
    <citation type="journal article" date="2019" name="Int. J. Syst. Evol. Microbiol.">
        <title>Streptococcus chenjunshii sp. nov. isolated from feces of Tibetan antelopes.</title>
        <authorList>
            <person name="Tian Z."/>
            <person name="Lu S."/>
            <person name="Jin D."/>
            <person name="Yang J."/>
            <person name="Pu J."/>
            <person name="Lai X.H."/>
            <person name="Bai X.N."/>
            <person name="Wu X.M."/>
            <person name="Li J."/>
            <person name="Wang S."/>
            <person name="Xu J."/>
        </authorList>
    </citation>
    <scope>NUCLEOTIDE SEQUENCE</scope>
    <source>
        <strain evidence="8">Z15</strain>
    </source>
</reference>
<dbReference type="EMBL" id="CP031733">
    <property type="protein sequence ID" value="AXQ78859.1"/>
    <property type="molecule type" value="Genomic_DNA"/>
</dbReference>
<dbReference type="InterPro" id="IPR015414">
    <property type="entry name" value="TMEM64"/>
</dbReference>
<keyword evidence="3 6" id="KW-0812">Transmembrane</keyword>
<name>A0A372KN59_9STRE</name>
<dbReference type="KEGG" id="schj:DDV21_007065"/>
<sequence>MMSYHTWQKIFKLIGWLSLLVTIVFVVYLFKGLNILNNPDALTKALKEQLVLGALLFFLLQIIQVVIPIIPGGVTTVVGFLAFGPFLGFILNYLGIVIGSIILFALTRHFGRKFIFLFVTEKQFHRYEKMLFTPTYEKFFILNMLSPVSPADILVMVTGLTSMTYRRFIKIMLLCKPVSIVFYGYFWIYGGKFIKHLL</sequence>
<evidence type="ECO:0000256" key="4">
    <source>
        <dbReference type="ARBA" id="ARBA00022989"/>
    </source>
</evidence>